<reference evidence="1 2" key="1">
    <citation type="submission" date="2021-06" db="EMBL/GenBank/DDBJ databases">
        <authorList>
            <person name="Palmer J.M."/>
        </authorList>
    </citation>
    <scope>NUCLEOTIDE SEQUENCE [LARGE SCALE GENOMIC DNA]</scope>
    <source>
        <strain evidence="1 2">XC_2019</strain>
        <tissue evidence="1">Muscle</tissue>
    </source>
</reference>
<dbReference type="EMBL" id="JAHRIN010011279">
    <property type="protein sequence ID" value="MEQ2195502.1"/>
    <property type="molecule type" value="Genomic_DNA"/>
</dbReference>
<accession>A0ABV0QJE2</accession>
<organism evidence="1 2">
    <name type="scientific">Xenoophorus captivus</name>
    <dbReference type="NCBI Taxonomy" id="1517983"/>
    <lineage>
        <taxon>Eukaryota</taxon>
        <taxon>Metazoa</taxon>
        <taxon>Chordata</taxon>
        <taxon>Craniata</taxon>
        <taxon>Vertebrata</taxon>
        <taxon>Euteleostomi</taxon>
        <taxon>Actinopterygii</taxon>
        <taxon>Neopterygii</taxon>
        <taxon>Teleostei</taxon>
        <taxon>Neoteleostei</taxon>
        <taxon>Acanthomorphata</taxon>
        <taxon>Ovalentaria</taxon>
        <taxon>Atherinomorphae</taxon>
        <taxon>Cyprinodontiformes</taxon>
        <taxon>Goodeidae</taxon>
        <taxon>Xenoophorus</taxon>
    </lineage>
</organism>
<evidence type="ECO:0000313" key="2">
    <source>
        <dbReference type="Proteomes" id="UP001434883"/>
    </source>
</evidence>
<dbReference type="Proteomes" id="UP001434883">
    <property type="component" value="Unassembled WGS sequence"/>
</dbReference>
<comment type="caution">
    <text evidence="1">The sequence shown here is derived from an EMBL/GenBank/DDBJ whole genome shotgun (WGS) entry which is preliminary data.</text>
</comment>
<keyword evidence="2" id="KW-1185">Reference proteome</keyword>
<proteinExistence type="predicted"/>
<evidence type="ECO:0000313" key="1">
    <source>
        <dbReference type="EMBL" id="MEQ2195502.1"/>
    </source>
</evidence>
<protein>
    <recommendedName>
        <fullName evidence="3">PilZ domain-containing protein</fullName>
    </recommendedName>
</protein>
<name>A0ABV0QJE2_9TELE</name>
<gene>
    <name evidence="1" type="ORF">XENOCAPTIV_013828</name>
</gene>
<evidence type="ECO:0008006" key="3">
    <source>
        <dbReference type="Google" id="ProtNLM"/>
    </source>
</evidence>
<sequence length="78" mass="8764">MNCEQDFADGGLGVTLTLRLLMHGKEVGSIIGKSIDRKPLVEIELQRRWSLVGTFSFYQDRCVGGVLFQLPQPPKFEP</sequence>